<dbReference type="AlphaFoldDB" id="A0A239S6A0"/>
<evidence type="ECO:0000256" key="1">
    <source>
        <dbReference type="SAM" id="MobiDB-lite"/>
    </source>
</evidence>
<sequence>MPRSIPIPPRTRVIDGVVVSRDELARGTRTERVDDDIRRWAKRRVAETQQTMAGQRACAMHAGYRDGMAMALEDVVAHLMRTEQLCLRWRGEMIEQVRGLLTCASRHPQALLAALEDALHAFADVPSDVPVTIVLPVLLKPRRDDIRARVQAACHAPLKLEFRATDERISVRRGSTVIEYDPHDYVARAEAALDLDPNASKADLHAMLAPALRSLGEHVAALATDPAQTERTANTGRDVDAARRPAIAPATGCFDTTGGDDEHR</sequence>
<proteinExistence type="predicted"/>
<feature type="compositionally biased region" description="Polar residues" evidence="1">
    <location>
        <begin position="226"/>
        <end position="235"/>
    </location>
</feature>
<dbReference type="STRING" id="93222.NA29_05115"/>
<evidence type="ECO:0000313" key="2">
    <source>
        <dbReference type="EMBL" id="SNU80975.1"/>
    </source>
</evidence>
<dbReference type="Proteomes" id="UP000215126">
    <property type="component" value="Chromosome 1"/>
</dbReference>
<accession>A0A239S6A0</accession>
<name>A0A239S6A0_9BURK</name>
<reference evidence="2 3" key="1">
    <citation type="submission" date="2017-06" db="EMBL/GenBank/DDBJ databases">
        <authorList>
            <consortium name="Pathogen Informatics"/>
        </authorList>
    </citation>
    <scope>NUCLEOTIDE SEQUENCE [LARGE SCALE GENOMIC DNA]</scope>
    <source>
        <strain evidence="2 3">NCTC13161</strain>
    </source>
</reference>
<protein>
    <submittedName>
        <fullName evidence="2">Oxygen-regulated invasion protein OrgB</fullName>
    </submittedName>
</protein>
<evidence type="ECO:0000313" key="3">
    <source>
        <dbReference type="Proteomes" id="UP000215126"/>
    </source>
</evidence>
<gene>
    <name evidence="2" type="primary">orgB</name>
    <name evidence="2" type="ORF">SAMEA4530655_00159</name>
</gene>
<keyword evidence="3" id="KW-1185">Reference proteome</keyword>
<organism evidence="2 3">
    <name type="scientific">Pandoraea sputorum</name>
    <dbReference type="NCBI Taxonomy" id="93222"/>
    <lineage>
        <taxon>Bacteria</taxon>
        <taxon>Pseudomonadati</taxon>
        <taxon>Pseudomonadota</taxon>
        <taxon>Betaproteobacteria</taxon>
        <taxon>Burkholderiales</taxon>
        <taxon>Burkholderiaceae</taxon>
        <taxon>Pandoraea</taxon>
    </lineage>
</organism>
<dbReference type="EMBL" id="LT906435">
    <property type="protein sequence ID" value="SNU80975.1"/>
    <property type="molecule type" value="Genomic_DNA"/>
</dbReference>
<feature type="region of interest" description="Disordered" evidence="1">
    <location>
        <begin position="225"/>
        <end position="264"/>
    </location>
</feature>